<feature type="signal peptide" evidence="1">
    <location>
        <begin position="1"/>
        <end position="24"/>
    </location>
</feature>
<dbReference type="OrthoDB" id="797302at2"/>
<dbReference type="EMBL" id="CP042436">
    <property type="protein sequence ID" value="QEC64632.1"/>
    <property type="molecule type" value="Genomic_DNA"/>
</dbReference>
<dbReference type="AlphaFoldDB" id="A0A5B8V050"/>
<dbReference type="PROSITE" id="PS51257">
    <property type="entry name" value="PROKAR_LIPOPROTEIN"/>
    <property type="match status" value="1"/>
</dbReference>
<keyword evidence="3" id="KW-1185">Reference proteome</keyword>
<evidence type="ECO:0000313" key="3">
    <source>
        <dbReference type="Proteomes" id="UP000321479"/>
    </source>
</evidence>
<evidence type="ECO:0000313" key="2">
    <source>
        <dbReference type="EMBL" id="QEC64632.1"/>
    </source>
</evidence>
<sequence length="170" mass="18877">MKKYLITIAPILVLASILQSCVTAKITSNKEASYTSQPKKIFILFNGAKQSKDFSVGFLVGLQAGFKEKGVTTNYYVRDPLSLDTREDINKKIDDFSPEAVMLIEQKVVHSTNGMVDGGRFEISLIDGASKKPVWKGEFEVYGQFGIDDAVSKGVKEIFKKFVEDKIVNP</sequence>
<evidence type="ECO:0000256" key="1">
    <source>
        <dbReference type="SAM" id="SignalP"/>
    </source>
</evidence>
<proteinExistence type="predicted"/>
<feature type="chain" id="PRO_5023058439" description="Lipoprotein" evidence="1">
    <location>
        <begin position="25"/>
        <end position="170"/>
    </location>
</feature>
<keyword evidence="1" id="KW-0732">Signal</keyword>
<organism evidence="2 3">
    <name type="scientific">Mucilaginibacter ginsenosidivorans</name>
    <dbReference type="NCBI Taxonomy" id="398053"/>
    <lineage>
        <taxon>Bacteria</taxon>
        <taxon>Pseudomonadati</taxon>
        <taxon>Bacteroidota</taxon>
        <taxon>Sphingobacteriia</taxon>
        <taxon>Sphingobacteriales</taxon>
        <taxon>Sphingobacteriaceae</taxon>
        <taxon>Mucilaginibacter</taxon>
    </lineage>
</organism>
<accession>A0A5B8V050</accession>
<evidence type="ECO:0008006" key="4">
    <source>
        <dbReference type="Google" id="ProtNLM"/>
    </source>
</evidence>
<protein>
    <recommendedName>
        <fullName evidence="4">Lipoprotein</fullName>
    </recommendedName>
</protein>
<dbReference type="KEGG" id="mgin:FRZ54_19340"/>
<name>A0A5B8V050_9SPHI</name>
<gene>
    <name evidence="2" type="ORF">FRZ54_19340</name>
</gene>
<dbReference type="Proteomes" id="UP000321479">
    <property type="component" value="Chromosome"/>
</dbReference>
<dbReference type="RefSeq" id="WP_147033466.1">
    <property type="nucleotide sequence ID" value="NZ_CP042436.1"/>
</dbReference>
<reference evidence="2 3" key="1">
    <citation type="journal article" date="2017" name="Curr. Microbiol.">
        <title>Mucilaginibacter ginsenosidivorans sp. nov., Isolated from Soil of Ginseng Field.</title>
        <authorList>
            <person name="Kim M.M."/>
            <person name="Siddiqi M.Z."/>
            <person name="Im W.T."/>
        </authorList>
    </citation>
    <scope>NUCLEOTIDE SEQUENCE [LARGE SCALE GENOMIC DNA]</scope>
    <source>
        <strain evidence="2 3">Gsoil 3017</strain>
    </source>
</reference>